<keyword evidence="4" id="KW-0997">Cell inner membrane</keyword>
<dbReference type="EMBL" id="CP065686">
    <property type="protein sequence ID" value="QPS45350.1"/>
    <property type="molecule type" value="Genomic_DNA"/>
</dbReference>
<dbReference type="AlphaFoldDB" id="A0A7U4SSM0"/>
<dbReference type="InterPro" id="IPR050166">
    <property type="entry name" value="ABC_transporter_ATP-bind"/>
</dbReference>
<dbReference type="InterPro" id="IPR003439">
    <property type="entry name" value="ABC_transporter-like_ATP-bd"/>
</dbReference>
<dbReference type="Pfam" id="PF00005">
    <property type="entry name" value="ABC_tran"/>
    <property type="match status" value="1"/>
</dbReference>
<dbReference type="PANTHER" id="PTHR42788:SF17">
    <property type="entry name" value="ALIPHATIC SULFONATES IMPORT ATP-BINDING PROTEIN SSUB"/>
    <property type="match status" value="1"/>
</dbReference>
<evidence type="ECO:0000256" key="7">
    <source>
        <dbReference type="ARBA" id="ARBA00022967"/>
    </source>
</evidence>
<evidence type="ECO:0000313" key="10">
    <source>
        <dbReference type="Proteomes" id="UP000594943"/>
    </source>
</evidence>
<evidence type="ECO:0000256" key="2">
    <source>
        <dbReference type="ARBA" id="ARBA00022448"/>
    </source>
</evidence>
<evidence type="ECO:0000256" key="3">
    <source>
        <dbReference type="ARBA" id="ARBA00022475"/>
    </source>
</evidence>
<keyword evidence="3" id="KW-1003">Cell membrane</keyword>
<evidence type="ECO:0000256" key="5">
    <source>
        <dbReference type="ARBA" id="ARBA00022741"/>
    </source>
</evidence>
<accession>A0A7T2X0X1</accession>
<dbReference type="KEGG" id="bhg:I6G56_09970"/>
<keyword evidence="2" id="KW-0813">Transport</keyword>
<dbReference type="Gene3D" id="3.40.50.300">
    <property type="entry name" value="P-loop containing nucleotide triphosphate hydrolases"/>
    <property type="match status" value="1"/>
</dbReference>
<proteinExistence type="inferred from homology"/>
<evidence type="ECO:0000313" key="9">
    <source>
        <dbReference type="EMBL" id="QPS45350.1"/>
    </source>
</evidence>
<evidence type="ECO:0000256" key="6">
    <source>
        <dbReference type="ARBA" id="ARBA00022840"/>
    </source>
</evidence>
<dbReference type="Proteomes" id="UP000594943">
    <property type="component" value="Chromosome 1"/>
</dbReference>
<dbReference type="PANTHER" id="PTHR42788">
    <property type="entry name" value="TAURINE IMPORT ATP-BINDING PROTEIN-RELATED"/>
    <property type="match status" value="1"/>
</dbReference>
<keyword evidence="8" id="KW-0472">Membrane</keyword>
<dbReference type="InterPro" id="IPR027417">
    <property type="entry name" value="P-loop_NTPase"/>
</dbReference>
<keyword evidence="7" id="KW-1278">Translocase</keyword>
<dbReference type="RefSeq" id="WP_006026605.1">
    <property type="nucleotide sequence ID" value="NZ_CP013380.1"/>
</dbReference>
<reference evidence="9 10" key="1">
    <citation type="submission" date="2020-12" db="EMBL/GenBank/DDBJ databases">
        <title>FDA dAtabase for Regulatory Grade micrObial Sequences (FDA-ARGOS): Supporting development and validation of Infectious Disease Dx tests.</title>
        <authorList>
            <person name="Nelson B."/>
            <person name="Plummer A."/>
            <person name="Tallon L."/>
            <person name="Sadzewicz L."/>
            <person name="Zhao X."/>
            <person name="Boylan J."/>
            <person name="Ott S."/>
            <person name="Bowen H."/>
            <person name="Vavikolanu K."/>
            <person name="Mehta A."/>
            <person name="Aluvathingal J."/>
            <person name="Nadendla S."/>
            <person name="Myers T."/>
            <person name="Yan Y."/>
            <person name="Sichtig H."/>
        </authorList>
    </citation>
    <scope>NUCLEOTIDE SEQUENCE [LARGE SCALE GENOMIC DNA]</scope>
    <source>
        <strain evidence="9 10">FDAARGOS_899</strain>
    </source>
</reference>
<dbReference type="GO" id="GO:0016887">
    <property type="term" value="F:ATP hydrolysis activity"/>
    <property type="evidence" value="ECO:0007669"/>
    <property type="project" value="InterPro"/>
</dbReference>
<dbReference type="SMART" id="SM00382">
    <property type="entry name" value="AAA"/>
    <property type="match status" value="1"/>
</dbReference>
<evidence type="ECO:0000256" key="1">
    <source>
        <dbReference type="ARBA" id="ARBA00005417"/>
    </source>
</evidence>
<keyword evidence="6 9" id="KW-0067">ATP-binding</keyword>
<accession>A0A7U4SSM0</accession>
<evidence type="ECO:0000256" key="8">
    <source>
        <dbReference type="ARBA" id="ARBA00023136"/>
    </source>
</evidence>
<comment type="similarity">
    <text evidence="1">Belongs to the ABC transporter superfamily.</text>
</comment>
<sequence>MTGTTLAATYGPIAGADLEAELAQARTADGDAQDAAVLERDSGAHVLPFASGGAFGRAPRDDADARRVAGDGDASVRLTRVSKRYGERAVLADVDLAIERGSFVSIVGRSGCGKSTLLRLVAELETPSAGALVKRGEGGGALDTRIMYQDARLLPWKTVLQNVMLGLGRRAKDDARAVLDEVGLLARANDWPAQLSGGQRQRVALARALVHRPQLLLLDEPLGALDALTRIEMHALIERLWREHRFTALLVTHDVQEAVALADRILLIEAGRIAFDQRVPLERPRARASAAFAAFEDRVLQRVLTGAEPADATPAAAIPDGAPRGRAAAASGLRWAV</sequence>
<dbReference type="InterPro" id="IPR003593">
    <property type="entry name" value="AAA+_ATPase"/>
</dbReference>
<keyword evidence="5" id="KW-0547">Nucleotide-binding</keyword>
<name>A0A7U4SSM0_9BURK</name>
<dbReference type="PROSITE" id="PS50893">
    <property type="entry name" value="ABC_TRANSPORTER_2"/>
    <property type="match status" value="1"/>
</dbReference>
<dbReference type="InterPro" id="IPR017871">
    <property type="entry name" value="ABC_transporter-like_CS"/>
</dbReference>
<dbReference type="GO" id="GO:0005524">
    <property type="term" value="F:ATP binding"/>
    <property type="evidence" value="ECO:0007669"/>
    <property type="project" value="UniProtKB-KW"/>
</dbReference>
<dbReference type="PROSITE" id="PS00211">
    <property type="entry name" value="ABC_TRANSPORTER_1"/>
    <property type="match status" value="1"/>
</dbReference>
<evidence type="ECO:0000256" key="4">
    <source>
        <dbReference type="ARBA" id="ARBA00022519"/>
    </source>
</evidence>
<organism evidence="9 10">
    <name type="scientific">Burkholderia humptydooensis</name>
    <dbReference type="NCBI Taxonomy" id="430531"/>
    <lineage>
        <taxon>Bacteria</taxon>
        <taxon>Pseudomonadati</taxon>
        <taxon>Pseudomonadota</taxon>
        <taxon>Betaproteobacteria</taxon>
        <taxon>Burkholderiales</taxon>
        <taxon>Burkholderiaceae</taxon>
        <taxon>Burkholderia</taxon>
        <taxon>pseudomallei group</taxon>
    </lineage>
</organism>
<dbReference type="SUPFAM" id="SSF52540">
    <property type="entry name" value="P-loop containing nucleoside triphosphate hydrolases"/>
    <property type="match status" value="1"/>
</dbReference>
<protein>
    <submittedName>
        <fullName evidence="9">ATP-binding cassette domain-containing protein</fullName>
    </submittedName>
</protein>
<gene>
    <name evidence="9" type="ORF">I6G56_09970</name>
</gene>